<keyword evidence="2" id="KW-1185">Reference proteome</keyword>
<dbReference type="InterPro" id="IPR029058">
    <property type="entry name" value="AB_hydrolase_fold"/>
</dbReference>
<name>A0A3T0EBK2_9PROT</name>
<dbReference type="OrthoDB" id="7626632at2"/>
<dbReference type="RefSeq" id="WP_127568048.1">
    <property type="nucleotide sequence ID" value="NZ_BMFB01000001.1"/>
</dbReference>
<gene>
    <name evidence="1" type="ORF">X907_2286</name>
</gene>
<dbReference type="SUPFAM" id="SSF53474">
    <property type="entry name" value="alpha/beta-Hydrolases"/>
    <property type="match status" value="1"/>
</dbReference>
<dbReference type="PANTHER" id="PTHR48098">
    <property type="entry name" value="ENTEROCHELIN ESTERASE-RELATED"/>
    <property type="match status" value="1"/>
</dbReference>
<dbReference type="AlphaFoldDB" id="A0A3T0EBK2"/>
<dbReference type="Proteomes" id="UP000286954">
    <property type="component" value="Chromosome"/>
</dbReference>
<proteinExistence type="predicted"/>
<sequence length="401" mass="43125">MMIATAVAASLLVLVDSPDPDLLDYPYCSAAEAFDPAGDADLALRREIALDACRLPLALSLGDVESMLGDEDFAFEIDGEELVAARRGSGANRLHGALNASLPELEGTDGIHAARFRLAELQAAWLKFYVFPEGATQITLDMMPGWEGPDAPPKAVVENDGGIEGELIATELWSEALGETRRLYVYLPPGHDPAASYPAVFFGDGGVVNHFGRLIEPRIADGSLPPMVLVGAESGQQGIVEDRSDVERDLRNADYLPGGIRGVDRFDAHLIFFADELVEHAITHWGASPDPVLRGVFGRSSGGAFSLQAGFRRPDRFGHAFSMSTGRGPVREADPAPENAARFYFAAGLYEPTFLYNAHISANALQAAGYEVRIEALAAGHTQEIDEVMLIPFLRDAFGVD</sequence>
<dbReference type="InterPro" id="IPR050583">
    <property type="entry name" value="Mycobacterial_A85_antigen"/>
</dbReference>
<evidence type="ECO:0000313" key="2">
    <source>
        <dbReference type="Proteomes" id="UP000286954"/>
    </source>
</evidence>
<dbReference type="Gene3D" id="3.40.50.1820">
    <property type="entry name" value="alpha/beta hydrolase"/>
    <property type="match status" value="1"/>
</dbReference>
<evidence type="ECO:0000313" key="1">
    <source>
        <dbReference type="EMBL" id="AZU04801.1"/>
    </source>
</evidence>
<organism evidence="1 2">
    <name type="scientific">Glycocaulis alkaliphilus</name>
    <dbReference type="NCBI Taxonomy" id="1434191"/>
    <lineage>
        <taxon>Bacteria</taxon>
        <taxon>Pseudomonadati</taxon>
        <taxon>Pseudomonadota</taxon>
        <taxon>Alphaproteobacteria</taxon>
        <taxon>Maricaulales</taxon>
        <taxon>Maricaulaceae</taxon>
        <taxon>Glycocaulis</taxon>
    </lineage>
</organism>
<dbReference type="EMBL" id="CP018911">
    <property type="protein sequence ID" value="AZU04801.1"/>
    <property type="molecule type" value="Genomic_DNA"/>
</dbReference>
<dbReference type="KEGG" id="gak:X907_2286"/>
<dbReference type="Pfam" id="PF00756">
    <property type="entry name" value="Esterase"/>
    <property type="match status" value="1"/>
</dbReference>
<reference evidence="1 2" key="1">
    <citation type="submission" date="2016-12" db="EMBL/GenBank/DDBJ databases">
        <title>The genome of dimorphic prosthecate Glycocaulis alkaliphilus 6b-8t, isolated from crude oil dictates its adaptability in petroleum environments.</title>
        <authorList>
            <person name="Wu X.-L."/>
            <person name="Geng S."/>
        </authorList>
    </citation>
    <scope>NUCLEOTIDE SEQUENCE [LARGE SCALE GENOMIC DNA]</scope>
    <source>
        <strain evidence="1 2">6B-8</strain>
    </source>
</reference>
<dbReference type="PANTHER" id="PTHR48098:SF6">
    <property type="entry name" value="FERRI-BACILLIBACTIN ESTERASE BESA"/>
    <property type="match status" value="1"/>
</dbReference>
<protein>
    <submittedName>
        <fullName evidence="1">Esterase</fullName>
    </submittedName>
</protein>
<dbReference type="InterPro" id="IPR000801">
    <property type="entry name" value="Esterase-like"/>
</dbReference>
<accession>A0A3T0EBK2</accession>